<evidence type="ECO:0000256" key="3">
    <source>
        <dbReference type="ARBA" id="ARBA00023004"/>
    </source>
</evidence>
<dbReference type="SFLD" id="SFLDS00029">
    <property type="entry name" value="Radical_SAM"/>
    <property type="match status" value="1"/>
</dbReference>
<gene>
    <name evidence="7" type="ORF">UFOVP181_177</name>
    <name evidence="6" type="ORF">UFOVP57_462</name>
</gene>
<dbReference type="InterPro" id="IPR050377">
    <property type="entry name" value="Radical_SAM_PqqE_MftC-like"/>
</dbReference>
<keyword evidence="1" id="KW-0949">S-adenosyl-L-methionine</keyword>
<dbReference type="InterPro" id="IPR013785">
    <property type="entry name" value="Aldolase_TIM"/>
</dbReference>
<evidence type="ECO:0000256" key="4">
    <source>
        <dbReference type="ARBA" id="ARBA00023014"/>
    </source>
</evidence>
<dbReference type="EMBL" id="LR796187">
    <property type="protein sequence ID" value="CAB4126061.1"/>
    <property type="molecule type" value="Genomic_DNA"/>
</dbReference>
<dbReference type="InterPro" id="IPR058240">
    <property type="entry name" value="rSAM_sf"/>
</dbReference>
<dbReference type="Gene3D" id="3.20.20.70">
    <property type="entry name" value="Aldolase class I"/>
    <property type="match status" value="1"/>
</dbReference>
<feature type="domain" description="Radical SAM core" evidence="5">
    <location>
        <begin position="37"/>
        <end position="124"/>
    </location>
</feature>
<evidence type="ECO:0000313" key="7">
    <source>
        <dbReference type="EMBL" id="CAB5208788.1"/>
    </source>
</evidence>
<proteinExistence type="predicted"/>
<dbReference type="GO" id="GO:0003824">
    <property type="term" value="F:catalytic activity"/>
    <property type="evidence" value="ECO:0007669"/>
    <property type="project" value="InterPro"/>
</dbReference>
<sequence length="319" mass="37109">MLVEIVKHLQKLLWNLKTMLKVSSRWHHQDSIKIEWNLGKRCNYDCTYCPSIIHDTTSPHTDIEILKASVDNLMTLGKPIRLSFTGGEPTVHPKFEELINYCKHVGISWISVTTNGTRKPEWYAKQRVDQWVFSIHFEYDWLRVLNTITTVTAMCRSSKYVINVMAHHDYMPEVKASVEKLKSYEIPHVVRRIRWTEGDHDLFDDMRYNLTDLEWIKSQQATVEPNVILWMDKDYAQIQQHANDVIKLHLNKFKGWSCNAGIESLMINWDGDVHRATCRVGGSLGNIYEGNFTVPTEPIICDRNFCTCASDIPLTKIKI</sequence>
<dbReference type="CDD" id="cd01335">
    <property type="entry name" value="Radical_SAM"/>
    <property type="match status" value="1"/>
</dbReference>
<dbReference type="EMBL" id="LR798231">
    <property type="protein sequence ID" value="CAB5208788.1"/>
    <property type="molecule type" value="Genomic_DNA"/>
</dbReference>
<dbReference type="GO" id="GO:0051536">
    <property type="term" value="F:iron-sulfur cluster binding"/>
    <property type="evidence" value="ECO:0007669"/>
    <property type="project" value="UniProtKB-KW"/>
</dbReference>
<keyword evidence="3" id="KW-0408">Iron</keyword>
<organism evidence="7">
    <name type="scientific">uncultured Caudovirales phage</name>
    <dbReference type="NCBI Taxonomy" id="2100421"/>
    <lineage>
        <taxon>Viruses</taxon>
        <taxon>Duplodnaviria</taxon>
        <taxon>Heunggongvirae</taxon>
        <taxon>Uroviricota</taxon>
        <taxon>Caudoviricetes</taxon>
        <taxon>Peduoviridae</taxon>
        <taxon>Maltschvirus</taxon>
        <taxon>Maltschvirus maltsch</taxon>
    </lineage>
</organism>
<evidence type="ECO:0000256" key="1">
    <source>
        <dbReference type="ARBA" id="ARBA00022691"/>
    </source>
</evidence>
<keyword evidence="4" id="KW-0411">Iron-sulfur</keyword>
<dbReference type="PANTHER" id="PTHR11228:SF7">
    <property type="entry name" value="PQQA PEPTIDE CYCLASE"/>
    <property type="match status" value="1"/>
</dbReference>
<dbReference type="InterPro" id="IPR007197">
    <property type="entry name" value="rSAM"/>
</dbReference>
<dbReference type="SUPFAM" id="SSF102114">
    <property type="entry name" value="Radical SAM enzymes"/>
    <property type="match status" value="1"/>
</dbReference>
<evidence type="ECO:0000256" key="2">
    <source>
        <dbReference type="ARBA" id="ARBA00022723"/>
    </source>
</evidence>
<dbReference type="PANTHER" id="PTHR11228">
    <property type="entry name" value="RADICAL SAM DOMAIN PROTEIN"/>
    <property type="match status" value="1"/>
</dbReference>
<keyword evidence="2" id="KW-0479">Metal-binding</keyword>
<reference evidence="7" key="1">
    <citation type="submission" date="2020-05" db="EMBL/GenBank/DDBJ databases">
        <authorList>
            <person name="Chiriac C."/>
            <person name="Salcher M."/>
            <person name="Ghai R."/>
            <person name="Kavagutti S V."/>
        </authorList>
    </citation>
    <scope>NUCLEOTIDE SEQUENCE</scope>
</reference>
<evidence type="ECO:0000259" key="5">
    <source>
        <dbReference type="Pfam" id="PF04055"/>
    </source>
</evidence>
<dbReference type="Pfam" id="PF04055">
    <property type="entry name" value="Radical_SAM"/>
    <property type="match status" value="1"/>
</dbReference>
<dbReference type="GO" id="GO:0046872">
    <property type="term" value="F:metal ion binding"/>
    <property type="evidence" value="ECO:0007669"/>
    <property type="project" value="UniProtKB-KW"/>
</dbReference>
<protein>
    <submittedName>
        <fullName evidence="7">COG0535 Predicted Fe-S oxidoreductases</fullName>
    </submittedName>
</protein>
<evidence type="ECO:0000313" key="6">
    <source>
        <dbReference type="EMBL" id="CAB4126061.1"/>
    </source>
</evidence>
<accession>A0A6J7WDH7</accession>
<dbReference type="SFLD" id="SFLDG01067">
    <property type="entry name" value="SPASM/twitch_domain_containing"/>
    <property type="match status" value="1"/>
</dbReference>
<name>A0A6J7WDH7_9CAUD</name>